<accession>G2Q6W2</accession>
<reference evidence="3 4" key="1">
    <citation type="journal article" date="2011" name="Nat. Biotechnol.">
        <title>Comparative genomic analysis of the thermophilic biomass-degrading fungi Myceliophthora thermophila and Thielavia terrestris.</title>
        <authorList>
            <person name="Berka R.M."/>
            <person name="Grigoriev I.V."/>
            <person name="Otillar R."/>
            <person name="Salamov A."/>
            <person name="Grimwood J."/>
            <person name="Reid I."/>
            <person name="Ishmael N."/>
            <person name="John T."/>
            <person name="Darmond C."/>
            <person name="Moisan M.-C."/>
            <person name="Henrissat B."/>
            <person name="Coutinho P.M."/>
            <person name="Lombard V."/>
            <person name="Natvig D.O."/>
            <person name="Lindquist E."/>
            <person name="Schmutz J."/>
            <person name="Lucas S."/>
            <person name="Harris P."/>
            <person name="Powlowski J."/>
            <person name="Bellemare A."/>
            <person name="Taylor D."/>
            <person name="Butler G."/>
            <person name="de Vries R.P."/>
            <person name="Allijn I.E."/>
            <person name="van den Brink J."/>
            <person name="Ushinsky S."/>
            <person name="Storms R."/>
            <person name="Powell A.J."/>
            <person name="Paulsen I.T."/>
            <person name="Elbourne L.D.H."/>
            <person name="Baker S.E."/>
            <person name="Magnuson J."/>
            <person name="LaBoissiere S."/>
            <person name="Clutterbuck A.J."/>
            <person name="Martinez D."/>
            <person name="Wogulis M."/>
            <person name="de Leon A.L."/>
            <person name="Rey M.W."/>
            <person name="Tsang A."/>
        </authorList>
    </citation>
    <scope>NUCLEOTIDE SEQUENCE [LARGE SCALE GENOMIC DNA]</scope>
    <source>
        <strain evidence="4">ATCC 42464 / BCRC 31852 / DSM 1799</strain>
    </source>
</reference>
<evidence type="ECO:0000313" key="3">
    <source>
        <dbReference type="EMBL" id="AEO53940.1"/>
    </source>
</evidence>
<dbReference type="PANTHER" id="PTHR38695:SF1">
    <property type="entry name" value="AMINO ACID PERMEASE_ SLC12A DOMAIN-CONTAINING PROTEIN"/>
    <property type="match status" value="1"/>
</dbReference>
<dbReference type="OrthoDB" id="5358398at2759"/>
<evidence type="ECO:0000256" key="1">
    <source>
        <dbReference type="SAM" id="MobiDB-lite"/>
    </source>
</evidence>
<dbReference type="RefSeq" id="XP_003659185.1">
    <property type="nucleotide sequence ID" value="XM_003659137.1"/>
</dbReference>
<dbReference type="Pfam" id="PF17648">
    <property type="entry name" value="Luciferase"/>
    <property type="match status" value="1"/>
</dbReference>
<dbReference type="InterPro" id="IPR048273">
    <property type="entry name" value="Luciferase"/>
</dbReference>
<evidence type="ECO:0000313" key="4">
    <source>
        <dbReference type="Proteomes" id="UP000007322"/>
    </source>
</evidence>
<dbReference type="PANTHER" id="PTHR38695">
    <property type="entry name" value="AMINO ACID PERMEASE_ SLC12A DOMAIN-CONTAINING PROTEIN"/>
    <property type="match status" value="1"/>
</dbReference>
<dbReference type="InterPro" id="IPR040841">
    <property type="entry name" value="Luciferase_dom"/>
</dbReference>
<dbReference type="InParanoid" id="G2Q6W2"/>
<organism evidence="3 4">
    <name type="scientific">Thermothelomyces thermophilus (strain ATCC 42464 / BCRC 31852 / DSM 1799)</name>
    <name type="common">Sporotrichum thermophile</name>
    <dbReference type="NCBI Taxonomy" id="573729"/>
    <lineage>
        <taxon>Eukaryota</taxon>
        <taxon>Fungi</taxon>
        <taxon>Dikarya</taxon>
        <taxon>Ascomycota</taxon>
        <taxon>Pezizomycotina</taxon>
        <taxon>Sordariomycetes</taxon>
        <taxon>Sordariomycetidae</taxon>
        <taxon>Sordariales</taxon>
        <taxon>Chaetomiaceae</taxon>
        <taxon>Thermothelomyces</taxon>
    </lineage>
</organism>
<dbReference type="EMBL" id="CP003002">
    <property type="protein sequence ID" value="AEO53940.1"/>
    <property type="molecule type" value="Genomic_DNA"/>
</dbReference>
<dbReference type="HOGENOM" id="CLU_063954_1_0_1"/>
<dbReference type="AlphaFoldDB" id="G2Q6W2"/>
<proteinExistence type="predicted"/>
<feature type="domain" description="Luciferase" evidence="2">
    <location>
        <begin position="201"/>
        <end position="269"/>
    </location>
</feature>
<gene>
    <name evidence="3" type="ORF">MYCTH_2106723</name>
</gene>
<protein>
    <recommendedName>
        <fullName evidence="2">Luciferase domain-containing protein</fullName>
    </recommendedName>
</protein>
<dbReference type="Proteomes" id="UP000007322">
    <property type="component" value="Chromosome 1"/>
</dbReference>
<evidence type="ECO:0000259" key="2">
    <source>
        <dbReference type="Pfam" id="PF17648"/>
    </source>
</evidence>
<dbReference type="VEuPathDB" id="FungiDB:MYCTH_2106723"/>
<keyword evidence="4" id="KW-1185">Reference proteome</keyword>
<dbReference type="eggNOG" id="ENOG502S0WG">
    <property type="taxonomic scope" value="Eukaryota"/>
</dbReference>
<dbReference type="GeneID" id="11509009"/>
<dbReference type="KEGG" id="mtm:MYCTH_2106723"/>
<feature type="region of interest" description="Disordered" evidence="1">
    <location>
        <begin position="68"/>
        <end position="89"/>
    </location>
</feature>
<name>G2Q6W2_THET4</name>
<dbReference type="OMA" id="TWTGDYP"/>
<sequence length="284" mass="31731">MTRFLTLATPPFFFLLLLFSSLPSILTSYRDWLALGRGGPPHNFLGFLVQSTMGLLARSDVRAVPPPYYYRRRPRRRPSPGDEPEEADGVVDEAVVRAYAPHGRTSFLAPSSPLHPRDGPRPAVPAFVAPHRQTSMQGTPEMVGRMEAFLRRLVEEQEEAQPGGGGRLLEIKPSQLEGGRYPAIFVAEREGKMPPFMGIARREIVHVHSEGSSHMTLSLVDGEEAVAKGWGERHRLSGVNRVLPWSYTLLYAPQNDYEFEVWTRLVVAACRFVTGGKDIKMVRA</sequence>